<name>A0A239GJ15_9FIRM</name>
<accession>A0A239GJ15</accession>
<organism evidence="1 2">
    <name type="scientific">Anaerovirgula multivorans</name>
    <dbReference type="NCBI Taxonomy" id="312168"/>
    <lineage>
        <taxon>Bacteria</taxon>
        <taxon>Bacillati</taxon>
        <taxon>Bacillota</taxon>
        <taxon>Clostridia</taxon>
        <taxon>Peptostreptococcales</taxon>
        <taxon>Natronincolaceae</taxon>
        <taxon>Anaerovirgula</taxon>
    </lineage>
</organism>
<sequence>MSQTTKAIKKVCVITRGGSGMRLATSKLLGKENYYN</sequence>
<proteinExistence type="predicted"/>
<dbReference type="Proteomes" id="UP000198304">
    <property type="component" value="Unassembled WGS sequence"/>
</dbReference>
<dbReference type="EMBL" id="FZOJ01000017">
    <property type="protein sequence ID" value="SNS68792.1"/>
    <property type="molecule type" value="Genomic_DNA"/>
</dbReference>
<protein>
    <submittedName>
        <fullName evidence="1">Uncharacterized protein</fullName>
    </submittedName>
</protein>
<dbReference type="AlphaFoldDB" id="A0A239GJ15"/>
<keyword evidence="2" id="KW-1185">Reference proteome</keyword>
<reference evidence="2" key="1">
    <citation type="submission" date="2017-06" db="EMBL/GenBank/DDBJ databases">
        <authorList>
            <person name="Varghese N."/>
            <person name="Submissions S."/>
        </authorList>
    </citation>
    <scope>NUCLEOTIDE SEQUENCE [LARGE SCALE GENOMIC DNA]</scope>
    <source>
        <strain evidence="2">SCA</strain>
    </source>
</reference>
<evidence type="ECO:0000313" key="1">
    <source>
        <dbReference type="EMBL" id="SNS68792.1"/>
    </source>
</evidence>
<gene>
    <name evidence="1" type="ORF">SAMN05446037_101724</name>
</gene>
<evidence type="ECO:0000313" key="2">
    <source>
        <dbReference type="Proteomes" id="UP000198304"/>
    </source>
</evidence>